<accession>A0A1U9Z1Q0</accession>
<feature type="chain" id="PRO_5010723810" description="TNase-like domain-containing protein" evidence="1">
    <location>
        <begin position="25"/>
        <end position="151"/>
    </location>
</feature>
<dbReference type="InterPro" id="IPR016071">
    <property type="entry name" value="Staphylococal_nuclease_OB-fold"/>
</dbReference>
<dbReference type="eggNOG" id="COG1525">
    <property type="taxonomic scope" value="Bacteria"/>
</dbReference>
<proteinExistence type="predicted"/>
<reference evidence="3 4" key="1">
    <citation type="submission" date="2017-03" db="EMBL/GenBank/DDBJ databases">
        <title>Foreign affairs: Plasmid Transfer between Roseobacters and Rhizobia.</title>
        <authorList>
            <person name="Bartling P."/>
            <person name="Bunk B."/>
            <person name="Overmann J."/>
            <person name="Brinkmann H."/>
            <person name="Petersen J."/>
        </authorList>
    </citation>
    <scope>NUCLEOTIDE SEQUENCE [LARGE SCALE GENOMIC DNA]</scope>
    <source>
        <strain evidence="3 4">MACL11</strain>
    </source>
</reference>
<dbReference type="KEGG" id="mmed:Mame_02293"/>
<dbReference type="InterPro" id="IPR035437">
    <property type="entry name" value="SNase_OB-fold_sf"/>
</dbReference>
<evidence type="ECO:0000259" key="2">
    <source>
        <dbReference type="PROSITE" id="PS50830"/>
    </source>
</evidence>
<dbReference type="STRING" id="1122214.Mame_02293"/>
<name>A0A1U9Z1Q0_9HYPH</name>
<dbReference type="OrthoDB" id="309040at2"/>
<keyword evidence="4" id="KW-1185">Reference proteome</keyword>
<dbReference type="RefSeq" id="WP_018063777.1">
    <property type="nucleotide sequence ID" value="NZ_AQWH01000004.1"/>
</dbReference>
<feature type="domain" description="TNase-like" evidence="2">
    <location>
        <begin position="30"/>
        <end position="135"/>
    </location>
</feature>
<evidence type="ECO:0000313" key="3">
    <source>
        <dbReference type="EMBL" id="AQZ51627.1"/>
    </source>
</evidence>
<dbReference type="Gene3D" id="2.40.50.90">
    <property type="match status" value="1"/>
</dbReference>
<organism evidence="3 4">
    <name type="scientific">Martelella mediterranea DSM 17316</name>
    <dbReference type="NCBI Taxonomy" id="1122214"/>
    <lineage>
        <taxon>Bacteria</taxon>
        <taxon>Pseudomonadati</taxon>
        <taxon>Pseudomonadota</taxon>
        <taxon>Alphaproteobacteria</taxon>
        <taxon>Hyphomicrobiales</taxon>
        <taxon>Aurantimonadaceae</taxon>
        <taxon>Martelella</taxon>
    </lineage>
</organism>
<protein>
    <recommendedName>
        <fullName evidence="2">TNase-like domain-containing protein</fullName>
    </recommendedName>
</protein>
<dbReference type="EMBL" id="CP020330">
    <property type="protein sequence ID" value="AQZ51627.1"/>
    <property type="molecule type" value="Genomic_DNA"/>
</dbReference>
<dbReference type="AlphaFoldDB" id="A0A1U9Z1Q0"/>
<keyword evidence="1" id="KW-0732">Signal</keyword>
<dbReference type="Proteomes" id="UP000191135">
    <property type="component" value="Chromosome"/>
</dbReference>
<sequence precursor="true">MNRLFFTCALVSAVFLSLPLGAGAVEIFAGPVSAKVVRVVDGDTIAVEARPWPGQIIETLVRVRGVDTPELRSSCGAEKEAANIAKDYVISLLNEGDRVELRAIAGDKYFGRVVADVGVPEKGDLSTLLLTGGYAVPYDGGRKTPFVCPSS</sequence>
<dbReference type="SUPFAM" id="SSF50199">
    <property type="entry name" value="Staphylococcal nuclease"/>
    <property type="match status" value="1"/>
</dbReference>
<dbReference type="PROSITE" id="PS50830">
    <property type="entry name" value="TNASE_3"/>
    <property type="match status" value="1"/>
</dbReference>
<dbReference type="Pfam" id="PF00565">
    <property type="entry name" value="SNase"/>
    <property type="match status" value="1"/>
</dbReference>
<feature type="signal peptide" evidence="1">
    <location>
        <begin position="1"/>
        <end position="24"/>
    </location>
</feature>
<evidence type="ECO:0000313" key="4">
    <source>
        <dbReference type="Proteomes" id="UP000191135"/>
    </source>
</evidence>
<dbReference type="SMART" id="SM00318">
    <property type="entry name" value="SNc"/>
    <property type="match status" value="1"/>
</dbReference>
<evidence type="ECO:0000256" key="1">
    <source>
        <dbReference type="SAM" id="SignalP"/>
    </source>
</evidence>
<gene>
    <name evidence="3" type="ORF">Mame_02293</name>
</gene>